<keyword evidence="2" id="KW-0547">Nucleotide-binding</keyword>
<evidence type="ECO:0000313" key="14">
    <source>
        <dbReference type="Proteomes" id="UP000029859"/>
    </source>
</evidence>
<comment type="similarity">
    <text evidence="1">Belongs to the HerA family.</text>
</comment>
<dbReference type="GO" id="GO:0016787">
    <property type="term" value="F:hydrolase activity"/>
    <property type="evidence" value="ECO:0007669"/>
    <property type="project" value="UniProtKB-KW"/>
</dbReference>
<dbReference type="InterPro" id="IPR027417">
    <property type="entry name" value="P-loop_NTPase"/>
</dbReference>
<protein>
    <submittedName>
        <fullName evidence="13">Nucleotidyltransferase</fullName>
    </submittedName>
</protein>
<gene>
    <name evidence="13" type="ORF">LI82_11980</name>
</gene>
<feature type="domain" description="Helicase HerA central" evidence="11">
    <location>
        <begin position="31"/>
        <end position="264"/>
    </location>
</feature>
<organism evidence="13 14">
    <name type="scientific">Methanococcoides methylutens</name>
    <dbReference type="NCBI Taxonomy" id="2226"/>
    <lineage>
        <taxon>Archaea</taxon>
        <taxon>Methanobacteriati</taxon>
        <taxon>Methanobacteriota</taxon>
        <taxon>Stenosarchaea group</taxon>
        <taxon>Methanomicrobia</taxon>
        <taxon>Methanosarcinales</taxon>
        <taxon>Methanosarcinaceae</taxon>
        <taxon>Methanococcoides</taxon>
    </lineage>
</organism>
<evidence type="ECO:0000256" key="10">
    <source>
        <dbReference type="ARBA" id="ARBA00048988"/>
    </source>
</evidence>
<dbReference type="GO" id="GO:0043138">
    <property type="term" value="F:3'-5' DNA helicase activity"/>
    <property type="evidence" value="ECO:0007669"/>
    <property type="project" value="UniProtKB-EC"/>
</dbReference>
<keyword evidence="4" id="KW-0347">Helicase</keyword>
<dbReference type="OrthoDB" id="107033at2157"/>
<dbReference type="GO" id="GO:0003677">
    <property type="term" value="F:DNA binding"/>
    <property type="evidence" value="ECO:0007669"/>
    <property type="project" value="UniProtKB-KW"/>
</dbReference>
<evidence type="ECO:0000256" key="3">
    <source>
        <dbReference type="ARBA" id="ARBA00022801"/>
    </source>
</evidence>
<evidence type="ECO:0000256" key="2">
    <source>
        <dbReference type="ARBA" id="ARBA00022741"/>
    </source>
</evidence>
<evidence type="ECO:0000256" key="1">
    <source>
        <dbReference type="ARBA" id="ARBA00007816"/>
    </source>
</evidence>
<dbReference type="PANTHER" id="PTHR42957:SF1">
    <property type="entry name" value="HELICASE MJ1565-RELATED"/>
    <property type="match status" value="1"/>
</dbReference>
<keyword evidence="6" id="KW-0238">DNA-binding</keyword>
<comment type="caution">
    <text evidence="13">The sequence shown here is derived from an EMBL/GenBank/DDBJ whole genome shotgun (WGS) entry which is preliminary data.</text>
</comment>
<evidence type="ECO:0000256" key="9">
    <source>
        <dbReference type="ARBA" id="ARBA00048954"/>
    </source>
</evidence>
<dbReference type="PANTHER" id="PTHR42957">
    <property type="entry name" value="HELICASE MJ1565-RELATED"/>
    <property type="match status" value="1"/>
</dbReference>
<evidence type="ECO:0000256" key="5">
    <source>
        <dbReference type="ARBA" id="ARBA00022840"/>
    </source>
</evidence>
<dbReference type="EMBL" id="JRHO01000014">
    <property type="protein sequence ID" value="KGK98413.1"/>
    <property type="molecule type" value="Genomic_DNA"/>
</dbReference>
<keyword evidence="3" id="KW-0378">Hydrolase</keyword>
<dbReference type="AlphaFoldDB" id="A0A099T2L3"/>
<evidence type="ECO:0000256" key="8">
    <source>
        <dbReference type="ARBA" id="ARBA00034617"/>
    </source>
</evidence>
<dbReference type="InterPro" id="IPR002789">
    <property type="entry name" value="HerA_central"/>
</dbReference>
<evidence type="ECO:0000259" key="11">
    <source>
        <dbReference type="Pfam" id="PF01935"/>
    </source>
</evidence>
<dbReference type="InterPro" id="IPR008571">
    <property type="entry name" value="HerA-like"/>
</dbReference>
<dbReference type="Proteomes" id="UP000029859">
    <property type="component" value="Unassembled WGS sequence"/>
</dbReference>
<dbReference type="InterPro" id="IPR033186">
    <property type="entry name" value="HerA_C"/>
</dbReference>
<dbReference type="Pfam" id="PF01935">
    <property type="entry name" value="DUF87"/>
    <property type="match status" value="1"/>
</dbReference>
<dbReference type="Gene3D" id="3.40.50.300">
    <property type="entry name" value="P-loop containing nucleotide triphosphate hydrolases"/>
    <property type="match status" value="2"/>
</dbReference>
<keyword evidence="5" id="KW-0067">ATP-binding</keyword>
<sequence>MINLKDDVQAGVVKKRYILGRRDENEEGVLHIGRYLALDRSSGSHVAIDALKPHAILICGKRGYGKSYTMGTLIEEITLLPREIRQNVASLVIDTMGIFWTLGRGNDPQAELLQEWNMEPTGFDAEVFVPAGHVDEYKERHIEVKPFSIPVAHLHGYDWCELFNIEVTSPLGVLLVRIIEDMRENEGNFSFGDIITRINTDDRSDDVTKMAAENYLRTASSWGVFEKDACGISELIKNGCTSVLDVSAIENKIVRSAVVGIIARDTYNRRLQERRSYERMVMGDEEIKQKMPMVWMFIDEAHLFVPSKGETLASDVLINEWVRQGRQPGLSIIFATQRPAALHPDIISQSDIVICHRLTARDDIEALEAIRPTYMKETIGDAIRKMGLERGIAFVVDDTSESTHLVKIRPRYSWHGGNEPSALNERR</sequence>
<dbReference type="SUPFAM" id="SSF52540">
    <property type="entry name" value="P-loop containing nucleoside triphosphate hydrolases"/>
    <property type="match status" value="1"/>
</dbReference>
<keyword evidence="14" id="KW-1185">Reference proteome</keyword>
<dbReference type="GO" id="GO:0043139">
    <property type="term" value="F:5'-3' DNA helicase activity"/>
    <property type="evidence" value="ECO:0007669"/>
    <property type="project" value="UniProtKB-EC"/>
</dbReference>
<comment type="catalytic activity">
    <reaction evidence="10">
        <text>ATP + H2O = ADP + phosphate + H(+)</text>
        <dbReference type="Rhea" id="RHEA:13065"/>
        <dbReference type="ChEBI" id="CHEBI:15377"/>
        <dbReference type="ChEBI" id="CHEBI:15378"/>
        <dbReference type="ChEBI" id="CHEBI:30616"/>
        <dbReference type="ChEBI" id="CHEBI:43474"/>
        <dbReference type="ChEBI" id="CHEBI:456216"/>
        <dbReference type="EC" id="5.6.2.4"/>
    </reaction>
</comment>
<dbReference type="Pfam" id="PF05872">
    <property type="entry name" value="HerA_C"/>
    <property type="match status" value="1"/>
</dbReference>
<evidence type="ECO:0000313" key="13">
    <source>
        <dbReference type="EMBL" id="KGK98413.1"/>
    </source>
</evidence>
<proteinExistence type="inferred from homology"/>
<name>A0A099T2L3_METMT</name>
<accession>A0A099T2L3</accession>
<evidence type="ECO:0000256" key="7">
    <source>
        <dbReference type="ARBA" id="ARBA00023235"/>
    </source>
</evidence>
<feature type="domain" description="Helicase HerA-like C-terminal" evidence="12">
    <location>
        <begin position="291"/>
        <end position="378"/>
    </location>
</feature>
<evidence type="ECO:0000259" key="12">
    <source>
        <dbReference type="Pfam" id="PF05872"/>
    </source>
</evidence>
<dbReference type="GO" id="GO:0016740">
    <property type="term" value="F:transferase activity"/>
    <property type="evidence" value="ECO:0007669"/>
    <property type="project" value="UniProtKB-KW"/>
</dbReference>
<dbReference type="GO" id="GO:0005524">
    <property type="term" value="F:ATP binding"/>
    <property type="evidence" value="ECO:0007669"/>
    <property type="project" value="UniProtKB-KW"/>
</dbReference>
<dbReference type="RefSeq" id="WP_048195862.1">
    <property type="nucleotide sequence ID" value="NZ_CAAGSM010000004.1"/>
</dbReference>
<keyword evidence="7" id="KW-0413">Isomerase</keyword>
<reference evidence="13 14" key="1">
    <citation type="submission" date="2014-09" db="EMBL/GenBank/DDBJ databases">
        <title>Draft genome sequence of an obligately methylotrophic methanogen, Methanococcoides methylutens, isolated from marine sediment.</title>
        <authorList>
            <person name="Guan Y."/>
            <person name="Ngugi D.K."/>
            <person name="Blom J."/>
            <person name="Ali S."/>
            <person name="Ferry J.G."/>
            <person name="Stingl U."/>
        </authorList>
    </citation>
    <scope>NUCLEOTIDE SEQUENCE [LARGE SCALE GENOMIC DNA]</scope>
    <source>
        <strain evidence="13 14">DSM 2657</strain>
    </source>
</reference>
<evidence type="ECO:0000256" key="4">
    <source>
        <dbReference type="ARBA" id="ARBA00022806"/>
    </source>
</evidence>
<evidence type="ECO:0000256" key="6">
    <source>
        <dbReference type="ARBA" id="ARBA00023125"/>
    </source>
</evidence>
<comment type="catalytic activity">
    <reaction evidence="9">
        <text>ATP + H2O = ADP + phosphate + H(+)</text>
        <dbReference type="Rhea" id="RHEA:13065"/>
        <dbReference type="ChEBI" id="CHEBI:15377"/>
        <dbReference type="ChEBI" id="CHEBI:15378"/>
        <dbReference type="ChEBI" id="CHEBI:30616"/>
        <dbReference type="ChEBI" id="CHEBI:43474"/>
        <dbReference type="ChEBI" id="CHEBI:456216"/>
        <dbReference type="EC" id="5.6.2.3"/>
    </reaction>
</comment>
<comment type="catalytic activity">
    <reaction evidence="8">
        <text>Couples ATP hydrolysis with the unwinding of duplex DNA by translocating in the 3'-5' direction.</text>
        <dbReference type="EC" id="5.6.2.4"/>
    </reaction>
</comment>
<keyword evidence="13" id="KW-0808">Transferase</keyword>